<dbReference type="InterPro" id="IPR013328">
    <property type="entry name" value="6PGD_dom2"/>
</dbReference>
<dbReference type="AlphaFoldDB" id="A0A3S8V2W7"/>
<reference evidence="12" key="1">
    <citation type="journal article" date="2018" name="Genome Biol. Evol.">
        <title>Nephromyces encodes a urate metabolism pathway and predicted peroxisomes, demonstrating these are not ancient losses of apicomplexans.</title>
        <authorList>
            <person name="Paight C."/>
            <person name="Slamovits C.H."/>
            <person name="Saffo M.B."/>
            <person name="Lane C.E."/>
        </authorList>
    </citation>
    <scope>NUCLEOTIDE SEQUENCE</scope>
    <source>
        <strain evidence="12">Neph415</strain>
    </source>
</reference>
<evidence type="ECO:0000259" key="10">
    <source>
        <dbReference type="Pfam" id="PF01210"/>
    </source>
</evidence>
<organism evidence="12">
    <name type="scientific">Nephromyces sp. MMRI</name>
    <dbReference type="NCBI Taxonomy" id="2496275"/>
    <lineage>
        <taxon>Eukaryota</taxon>
        <taxon>Sar</taxon>
        <taxon>Alveolata</taxon>
        <taxon>Apicomplexa</taxon>
        <taxon>Aconoidasida</taxon>
        <taxon>Nephromycida</taxon>
        <taxon>Nephromyces</taxon>
    </lineage>
</organism>
<evidence type="ECO:0000256" key="6">
    <source>
        <dbReference type="PIRSR" id="PIRSR000114-2"/>
    </source>
</evidence>
<comment type="similarity">
    <text evidence="1 8">Belongs to the NAD-dependent glycerol-3-phosphate dehydrogenase family.</text>
</comment>
<dbReference type="PANTHER" id="PTHR11728:SF8">
    <property type="entry name" value="GLYCEROL-3-PHOSPHATE DEHYDROGENASE [NAD(+)]-RELATED"/>
    <property type="match status" value="1"/>
</dbReference>
<dbReference type="FunFam" id="1.10.1040.10:FF:000004">
    <property type="entry name" value="Glycerol-3-phosphate dehydrogenase [NAD(+)]"/>
    <property type="match status" value="1"/>
</dbReference>
<evidence type="ECO:0000256" key="3">
    <source>
        <dbReference type="ARBA" id="ARBA00023027"/>
    </source>
</evidence>
<dbReference type="GO" id="GO:0141152">
    <property type="term" value="F:glycerol-3-phosphate dehydrogenase (NAD+) activity"/>
    <property type="evidence" value="ECO:0007669"/>
    <property type="project" value="UniProtKB-UniRule"/>
</dbReference>
<comment type="catalytic activity">
    <reaction evidence="4 9">
        <text>sn-glycerol 3-phosphate + NAD(+) = dihydroxyacetone phosphate + NADH + H(+)</text>
        <dbReference type="Rhea" id="RHEA:11092"/>
        <dbReference type="ChEBI" id="CHEBI:15378"/>
        <dbReference type="ChEBI" id="CHEBI:57540"/>
        <dbReference type="ChEBI" id="CHEBI:57597"/>
        <dbReference type="ChEBI" id="CHEBI:57642"/>
        <dbReference type="ChEBI" id="CHEBI:57945"/>
        <dbReference type="EC" id="1.1.1.8"/>
    </reaction>
</comment>
<feature type="domain" description="Glycerol-3-phosphate dehydrogenase NAD-dependent C-terminal" evidence="11">
    <location>
        <begin position="207"/>
        <end position="354"/>
    </location>
</feature>
<feature type="domain" description="Glycerol-3-phosphate dehydrogenase NAD-dependent N-terminal" evidence="10">
    <location>
        <begin position="19"/>
        <end position="187"/>
    </location>
</feature>
<evidence type="ECO:0000313" key="12">
    <source>
        <dbReference type="EMBL" id="AZL94324.1"/>
    </source>
</evidence>
<feature type="binding site" evidence="7">
    <location>
        <begin position="23"/>
        <end position="28"/>
    </location>
    <ligand>
        <name>NAD(+)</name>
        <dbReference type="ChEBI" id="CHEBI:57540"/>
    </ligand>
</feature>
<dbReference type="InterPro" id="IPR036291">
    <property type="entry name" value="NAD(P)-bd_dom_sf"/>
</dbReference>
<evidence type="ECO:0000256" key="2">
    <source>
        <dbReference type="ARBA" id="ARBA00023002"/>
    </source>
</evidence>
<dbReference type="GO" id="GO:0051287">
    <property type="term" value="F:NAD binding"/>
    <property type="evidence" value="ECO:0007669"/>
    <property type="project" value="UniProtKB-UniRule"/>
</dbReference>
<name>A0A3S8V2W7_9APIC</name>
<sequence length="379" mass="42497">MLSHNYSILETLRRGPLQVSIIGSGNWGTVIGKIAALNAKESYIFENVVRIWVHEEIVEGRKLSEWINVEHENSKYLPGYRLPDNLVAVPDLEDIATSTDLFIFVVPHQFVEKVCEILSSYAIRRTAKAVSLIKGFLIDNWKPLPFHQYIQNVLKIECSAISGANVAKDIADEQFSETTLGYSDQESAVVWQQLLDTKYFKVNPIPDKCGVQICGAVKNVIALAAGFCDALNCGSNTKATIIRIGFEEMKNFANLFFDGILEETFFDSAGLADTITTCYGGRNVKCAKEFALAEGNKTWEEIEVEMLNGQKLQGPSTCCDLFSVITHHKLEQSFPLFTIIYCISYQHVPPHAMLTLFQRSETRPIRLKKDCHLCISSNP</sequence>
<dbReference type="GO" id="GO:0042803">
    <property type="term" value="F:protein homodimerization activity"/>
    <property type="evidence" value="ECO:0007669"/>
    <property type="project" value="InterPro"/>
</dbReference>
<dbReference type="InterPro" id="IPR006168">
    <property type="entry name" value="G3P_DH_NAD-dep"/>
</dbReference>
<dbReference type="Pfam" id="PF01210">
    <property type="entry name" value="NAD_Gly3P_dh_N"/>
    <property type="match status" value="1"/>
</dbReference>
<feature type="binding site" evidence="7">
    <location>
        <position position="313"/>
    </location>
    <ligand>
        <name>NAD(+)</name>
        <dbReference type="ChEBI" id="CHEBI:57540"/>
    </ligand>
</feature>
<accession>A0A3S8V2W7</accession>
<dbReference type="GO" id="GO:0046168">
    <property type="term" value="P:glycerol-3-phosphate catabolic process"/>
    <property type="evidence" value="ECO:0007669"/>
    <property type="project" value="UniProtKB-UniRule"/>
</dbReference>
<dbReference type="Pfam" id="PF07479">
    <property type="entry name" value="NAD_Gly3P_dh_C"/>
    <property type="match status" value="1"/>
</dbReference>
<dbReference type="PANTHER" id="PTHR11728">
    <property type="entry name" value="GLYCEROL-3-PHOSPHATE DEHYDROGENASE"/>
    <property type="match status" value="1"/>
</dbReference>
<feature type="binding site" evidence="7">
    <location>
        <position position="110"/>
    </location>
    <ligand>
        <name>NAD(+)</name>
        <dbReference type="ChEBI" id="CHEBI:57540"/>
    </ligand>
</feature>
<feature type="binding site" evidence="6">
    <location>
        <begin position="282"/>
        <end position="283"/>
    </location>
    <ligand>
        <name>substrate</name>
    </ligand>
</feature>
<dbReference type="GO" id="GO:0005975">
    <property type="term" value="P:carbohydrate metabolic process"/>
    <property type="evidence" value="ECO:0007669"/>
    <property type="project" value="InterPro"/>
</dbReference>
<dbReference type="InterPro" id="IPR017751">
    <property type="entry name" value="G3P_DH_NAD-dep_euk"/>
</dbReference>
<evidence type="ECO:0000256" key="1">
    <source>
        <dbReference type="ARBA" id="ARBA00011009"/>
    </source>
</evidence>
<dbReference type="Gene3D" id="3.40.50.720">
    <property type="entry name" value="NAD(P)-binding Rossmann-like Domain"/>
    <property type="match status" value="1"/>
</dbReference>
<keyword evidence="3 7" id="KW-0520">NAD</keyword>
<evidence type="ECO:0000256" key="9">
    <source>
        <dbReference type="RuleBase" id="RU361243"/>
    </source>
</evidence>
<dbReference type="PIRSF" id="PIRSF000114">
    <property type="entry name" value="Glycerol-3-P_dh"/>
    <property type="match status" value="1"/>
</dbReference>
<dbReference type="SUPFAM" id="SSF51735">
    <property type="entry name" value="NAD(P)-binding Rossmann-fold domains"/>
    <property type="match status" value="1"/>
</dbReference>
<dbReference type="SUPFAM" id="SSF48179">
    <property type="entry name" value="6-phosphogluconate dehydrogenase C-terminal domain-like"/>
    <property type="match status" value="1"/>
</dbReference>
<dbReference type="InterPro" id="IPR008927">
    <property type="entry name" value="6-PGluconate_DH-like_C_sf"/>
</dbReference>
<dbReference type="InterPro" id="IPR011128">
    <property type="entry name" value="G3P_DH_NAD-dep_N"/>
</dbReference>
<dbReference type="NCBIfam" id="TIGR03376">
    <property type="entry name" value="glycerol3P_DH"/>
    <property type="match status" value="1"/>
</dbReference>
<keyword evidence="2 8" id="KW-0560">Oxidoreductase</keyword>
<evidence type="ECO:0000259" key="11">
    <source>
        <dbReference type="Pfam" id="PF07479"/>
    </source>
</evidence>
<evidence type="ECO:0000256" key="7">
    <source>
        <dbReference type="PIRSR" id="PIRSR000114-3"/>
    </source>
</evidence>
<dbReference type="InterPro" id="IPR006109">
    <property type="entry name" value="G3P_DH_NAD-dep_C"/>
</dbReference>
<feature type="binding site" evidence="7">
    <location>
        <position position="167"/>
    </location>
    <ligand>
        <name>NAD(+)</name>
        <dbReference type="ChEBI" id="CHEBI:57540"/>
    </ligand>
</feature>
<evidence type="ECO:0000256" key="5">
    <source>
        <dbReference type="PIRSR" id="PIRSR000114-1"/>
    </source>
</evidence>
<feature type="active site" description="Proton acceptor" evidence="5">
    <location>
        <position position="218"/>
    </location>
</feature>
<dbReference type="PRINTS" id="PR00077">
    <property type="entry name" value="GPDHDRGNASE"/>
</dbReference>
<feature type="binding site" evidence="6">
    <location>
        <position position="134"/>
    </location>
    <ligand>
        <name>substrate</name>
    </ligand>
</feature>
<evidence type="ECO:0000256" key="8">
    <source>
        <dbReference type="RuleBase" id="RU000437"/>
    </source>
</evidence>
<protein>
    <recommendedName>
        <fullName evidence="9">Glycerol-3-phosphate dehydrogenase [NAD(+)]</fullName>
        <ecNumber evidence="9">1.1.1.8</ecNumber>
    </recommendedName>
</protein>
<feature type="binding site" evidence="7">
    <location>
        <position position="282"/>
    </location>
    <ligand>
        <name>NAD(+)</name>
        <dbReference type="ChEBI" id="CHEBI:57540"/>
    </ligand>
</feature>
<feature type="binding site" evidence="7">
    <location>
        <position position="311"/>
    </location>
    <ligand>
        <name>NAD(+)</name>
        <dbReference type="ChEBI" id="CHEBI:57540"/>
    </ligand>
</feature>
<proteinExistence type="evidence at transcript level"/>
<dbReference type="Gene3D" id="1.10.1040.10">
    <property type="entry name" value="N-(1-d-carboxylethyl)-l-norvaline Dehydrogenase, domain 2"/>
    <property type="match status" value="1"/>
</dbReference>
<evidence type="ECO:0000256" key="4">
    <source>
        <dbReference type="ARBA" id="ARBA00048683"/>
    </source>
</evidence>
<dbReference type="EC" id="1.1.1.8" evidence="9"/>
<dbReference type="GO" id="GO:0005829">
    <property type="term" value="C:cytosol"/>
    <property type="evidence" value="ECO:0007669"/>
    <property type="project" value="TreeGrafter"/>
</dbReference>
<dbReference type="EMBL" id="MK266184">
    <property type="protein sequence ID" value="AZL94324.1"/>
    <property type="molecule type" value="mRNA"/>
</dbReference>